<dbReference type="EMBL" id="SSOD01000033">
    <property type="protein sequence ID" value="THF54596.1"/>
    <property type="molecule type" value="Genomic_DNA"/>
</dbReference>
<dbReference type="GO" id="GO:0050135">
    <property type="term" value="F:NADP+ nucleosidase activity"/>
    <property type="evidence" value="ECO:0007669"/>
    <property type="project" value="InterPro"/>
</dbReference>
<dbReference type="Pfam" id="PF21726">
    <property type="entry name" value="DUF6862"/>
    <property type="match status" value="1"/>
</dbReference>
<dbReference type="Proteomes" id="UP000307956">
    <property type="component" value="Unassembled WGS sequence"/>
</dbReference>
<evidence type="ECO:0000256" key="1">
    <source>
        <dbReference type="ARBA" id="ARBA00004219"/>
    </source>
</evidence>
<evidence type="ECO:0000256" key="5">
    <source>
        <dbReference type="SAM" id="Coils"/>
    </source>
</evidence>
<feature type="domain" description="DUF6862" evidence="8">
    <location>
        <begin position="136"/>
        <end position="205"/>
    </location>
</feature>
<keyword evidence="4" id="KW-0843">Virulence</keyword>
<dbReference type="PANTHER" id="PTHR42059:SF1">
    <property type="entry name" value="TNT DOMAIN-CONTAINING PROTEIN"/>
    <property type="match status" value="1"/>
</dbReference>
<comment type="caution">
    <text evidence="9">The sequence shown here is derived from an EMBL/GenBank/DDBJ whole genome shotgun (WGS) entry which is preliminary data.</text>
</comment>
<evidence type="ECO:0000256" key="4">
    <source>
        <dbReference type="ARBA" id="ARBA00023026"/>
    </source>
</evidence>
<dbReference type="AlphaFoldDB" id="A0A4S4A7D0"/>
<evidence type="ECO:0000256" key="3">
    <source>
        <dbReference type="ARBA" id="ARBA00022913"/>
    </source>
</evidence>
<dbReference type="InterPro" id="IPR025331">
    <property type="entry name" value="TNT"/>
</dbReference>
<accession>A0A4S4A7D0</accession>
<feature type="non-terminal residue" evidence="9">
    <location>
        <position position="1"/>
    </location>
</feature>
<dbReference type="InterPro" id="IPR049271">
    <property type="entry name" value="DUF6862"/>
</dbReference>
<gene>
    <name evidence="9" type="ORF">E6O51_21595</name>
</gene>
<dbReference type="OrthoDB" id="5445630at2"/>
<dbReference type="Pfam" id="PF04829">
    <property type="entry name" value="PT-VENN"/>
    <property type="match status" value="1"/>
</dbReference>
<protein>
    <submittedName>
        <fullName evidence="9">DUF4237 domain-containing protein</fullName>
    </submittedName>
</protein>
<name>A0A4S4A7D0_9RHOO</name>
<feature type="domain" description="TNT" evidence="7">
    <location>
        <begin position="403"/>
        <end position="493"/>
    </location>
</feature>
<dbReference type="InterPro" id="IPR006914">
    <property type="entry name" value="VENN_dom"/>
</dbReference>
<evidence type="ECO:0000313" key="10">
    <source>
        <dbReference type="Proteomes" id="UP000307956"/>
    </source>
</evidence>
<dbReference type="PANTHER" id="PTHR42059">
    <property type="entry name" value="TNT DOMAIN-CONTAINING PROTEIN"/>
    <property type="match status" value="1"/>
</dbReference>
<feature type="domain" description="VENN motif-containing" evidence="6">
    <location>
        <begin position="101"/>
        <end position="134"/>
    </location>
</feature>
<evidence type="ECO:0000259" key="8">
    <source>
        <dbReference type="Pfam" id="PF21726"/>
    </source>
</evidence>
<evidence type="ECO:0000256" key="2">
    <source>
        <dbReference type="ARBA" id="ARBA00022656"/>
    </source>
</evidence>
<organism evidence="9 10">
    <name type="scientific">Pseudothauera rhizosphaerae</name>
    <dbReference type="NCBI Taxonomy" id="2565932"/>
    <lineage>
        <taxon>Bacteria</taxon>
        <taxon>Pseudomonadati</taxon>
        <taxon>Pseudomonadota</taxon>
        <taxon>Betaproteobacteria</taxon>
        <taxon>Rhodocyclales</taxon>
        <taxon>Zoogloeaceae</taxon>
        <taxon>Pseudothauera</taxon>
    </lineage>
</organism>
<reference evidence="9 10" key="1">
    <citation type="submission" date="2019-04" db="EMBL/GenBank/DDBJ databases">
        <title>Azoarcus rhizosphaerae sp. nov. isolated from rhizosphere of Ficus religiosa.</title>
        <authorList>
            <person name="Lin S.-Y."/>
            <person name="Hameed A."/>
            <person name="Hsu Y.-H."/>
            <person name="Young C.-C."/>
        </authorList>
    </citation>
    <scope>NUCLEOTIDE SEQUENCE [LARGE SCALE GENOMIC DNA]</scope>
    <source>
        <strain evidence="9 10">CC-YHH848</strain>
    </source>
</reference>
<proteinExistence type="predicted"/>
<dbReference type="Pfam" id="PF14021">
    <property type="entry name" value="TNT"/>
    <property type="match status" value="1"/>
</dbReference>
<feature type="coiled-coil region" evidence="5">
    <location>
        <begin position="327"/>
        <end position="354"/>
    </location>
</feature>
<evidence type="ECO:0000313" key="9">
    <source>
        <dbReference type="EMBL" id="THF54596.1"/>
    </source>
</evidence>
<evidence type="ECO:0000259" key="7">
    <source>
        <dbReference type="Pfam" id="PF14021"/>
    </source>
</evidence>
<evidence type="ECO:0000259" key="6">
    <source>
        <dbReference type="Pfam" id="PF04829"/>
    </source>
</evidence>
<dbReference type="RefSeq" id="WP_136387099.1">
    <property type="nucleotide sequence ID" value="NZ_SSOD01000033.1"/>
</dbReference>
<keyword evidence="5" id="KW-0175">Coiled coil</keyword>
<sequence length="496" mass="52499">GDLAKKYDWEEGSPQKLALHGLVGLISAKVGDGNLAAGALAGAGQELLAKELSAYLKENGYDYTQIDLADPSLSAEERSERQAEYDRLKGGHDSLLQLGAALAGAAVGTLAGDTQGAATGASTAFVGVTNNFLTHEESSRRLRLKDEKNACTDDACRAEKQMEIDRLDRLDGWRDQQIEQACQSPASPACQAWTTAIQYAAQSYRGQFGNDVDVAERASVLNKAFEYQQTADNPFLQGVGKGLLKLTPPGLVVVGLGAAAMTVQAVVENGATQTLIDIAQGIADLPADLKARLNSSDPTVQGEALVDLVALGTGVTVGTAGVGKVAVNKLGQKLDELAAAKVEAKALAERMKEIAIHADDNRLGDLAEKIAAAERAGWKTAEGKTLWPPENGKVPGTERIIEINVGEKLDRYGGTGKNSSFLAPSGTPVSQRALPDATDLSLRDEYIVMKSFKVEESRATPWFGKEGMGVQFETTLGTGMTIQELVDAGYLIKIQK</sequence>
<keyword evidence="2" id="KW-0800">Toxin</keyword>
<comment type="subcellular location">
    <subcellularLocation>
        <location evidence="1">Target cell</location>
        <location evidence="1">Target cell cytoplasm</location>
    </subcellularLocation>
</comment>
<keyword evidence="3" id="KW-1266">Target cell cytoplasm</keyword>
<dbReference type="GO" id="GO:0090729">
    <property type="term" value="F:toxin activity"/>
    <property type="evidence" value="ECO:0007669"/>
    <property type="project" value="UniProtKB-KW"/>
</dbReference>
<keyword evidence="10" id="KW-1185">Reference proteome</keyword>
<dbReference type="InterPro" id="IPR053024">
    <property type="entry name" value="Fungal_surface_NADase"/>
</dbReference>